<dbReference type="EMBL" id="JAZHXJ010001810">
    <property type="protein sequence ID" value="KAL1843615.1"/>
    <property type="molecule type" value="Genomic_DNA"/>
</dbReference>
<proteinExistence type="predicted"/>
<comment type="caution">
    <text evidence="2">The sequence shown here is derived from an EMBL/GenBank/DDBJ whole genome shotgun (WGS) entry which is preliminary data.</text>
</comment>
<feature type="region of interest" description="Disordered" evidence="1">
    <location>
        <begin position="159"/>
        <end position="181"/>
    </location>
</feature>
<dbReference type="Proteomes" id="UP001586593">
    <property type="component" value="Unassembled WGS sequence"/>
</dbReference>
<accession>A0ABR3VNX5</accession>
<organism evidence="2 3">
    <name type="scientific">Phialemonium thermophilum</name>
    <dbReference type="NCBI Taxonomy" id="223376"/>
    <lineage>
        <taxon>Eukaryota</taxon>
        <taxon>Fungi</taxon>
        <taxon>Dikarya</taxon>
        <taxon>Ascomycota</taxon>
        <taxon>Pezizomycotina</taxon>
        <taxon>Sordariomycetes</taxon>
        <taxon>Sordariomycetidae</taxon>
        <taxon>Cephalothecales</taxon>
        <taxon>Cephalothecaceae</taxon>
        <taxon>Phialemonium</taxon>
    </lineage>
</organism>
<name>A0ABR3VNX5_9PEZI</name>
<evidence type="ECO:0000313" key="2">
    <source>
        <dbReference type="EMBL" id="KAL1843615.1"/>
    </source>
</evidence>
<gene>
    <name evidence="2" type="ORF">VTK73DRAFT_2806</name>
</gene>
<protein>
    <submittedName>
        <fullName evidence="2">Uncharacterized protein</fullName>
    </submittedName>
</protein>
<evidence type="ECO:0000313" key="3">
    <source>
        <dbReference type="Proteomes" id="UP001586593"/>
    </source>
</evidence>
<evidence type="ECO:0000256" key="1">
    <source>
        <dbReference type="SAM" id="MobiDB-lite"/>
    </source>
</evidence>
<reference evidence="2 3" key="1">
    <citation type="journal article" date="2024" name="Commun. Biol.">
        <title>Comparative genomic analysis of thermophilic fungi reveals convergent evolutionary adaptations and gene losses.</title>
        <authorList>
            <person name="Steindorff A.S."/>
            <person name="Aguilar-Pontes M.V."/>
            <person name="Robinson A.J."/>
            <person name="Andreopoulos B."/>
            <person name="LaButti K."/>
            <person name="Kuo A."/>
            <person name="Mondo S."/>
            <person name="Riley R."/>
            <person name="Otillar R."/>
            <person name="Haridas S."/>
            <person name="Lipzen A."/>
            <person name="Grimwood J."/>
            <person name="Schmutz J."/>
            <person name="Clum A."/>
            <person name="Reid I.D."/>
            <person name="Moisan M.C."/>
            <person name="Butler G."/>
            <person name="Nguyen T.T.M."/>
            <person name="Dewar K."/>
            <person name="Conant G."/>
            <person name="Drula E."/>
            <person name="Henrissat B."/>
            <person name="Hansel C."/>
            <person name="Singer S."/>
            <person name="Hutchinson M.I."/>
            <person name="de Vries R.P."/>
            <person name="Natvig D.O."/>
            <person name="Powell A.J."/>
            <person name="Tsang A."/>
            <person name="Grigoriev I.V."/>
        </authorList>
    </citation>
    <scope>NUCLEOTIDE SEQUENCE [LARGE SCALE GENOMIC DNA]</scope>
    <source>
        <strain evidence="2 3">ATCC 24622</strain>
    </source>
</reference>
<keyword evidence="3" id="KW-1185">Reference proteome</keyword>
<sequence>MPNRGILYDGASCRPVLFLHDASMTSGEARRTKKTSGAVSQPQWIRSSKRIHSVLGLAMRRGVTSGTGMSRQVVEGCNIQPVNCRRDTTSYRDHHLELLLQVHATASSNRANPCVLCHASHKEWRDSISVQTSHLSSEHAILSAYSKNFISFQWSLPKEGGRGGGGRKERKREAGETPLPSAPRWSYEVGCWRRARKPLKLKWHGA</sequence>